<accession>A0AAW1JKY8</accession>
<protein>
    <submittedName>
        <fullName evidence="2">Uncharacterized protein</fullName>
    </submittedName>
</protein>
<evidence type="ECO:0000313" key="2">
    <source>
        <dbReference type="EMBL" id="KAK9704511.1"/>
    </source>
</evidence>
<dbReference type="EMBL" id="JASPKY010000348">
    <property type="protein sequence ID" value="KAK9704511.1"/>
    <property type="molecule type" value="Genomic_DNA"/>
</dbReference>
<comment type="caution">
    <text evidence="2">The sequence shown here is derived from an EMBL/GenBank/DDBJ whole genome shotgun (WGS) entry which is preliminary data.</text>
</comment>
<keyword evidence="3" id="KW-1185">Reference proteome</keyword>
<gene>
    <name evidence="2" type="ORF">QE152_g27815</name>
</gene>
<organism evidence="2 3">
    <name type="scientific">Popillia japonica</name>
    <name type="common">Japanese beetle</name>
    <dbReference type="NCBI Taxonomy" id="7064"/>
    <lineage>
        <taxon>Eukaryota</taxon>
        <taxon>Metazoa</taxon>
        <taxon>Ecdysozoa</taxon>
        <taxon>Arthropoda</taxon>
        <taxon>Hexapoda</taxon>
        <taxon>Insecta</taxon>
        <taxon>Pterygota</taxon>
        <taxon>Neoptera</taxon>
        <taxon>Endopterygota</taxon>
        <taxon>Coleoptera</taxon>
        <taxon>Polyphaga</taxon>
        <taxon>Scarabaeiformia</taxon>
        <taxon>Scarabaeidae</taxon>
        <taxon>Rutelinae</taxon>
        <taxon>Popillia</taxon>
    </lineage>
</organism>
<feature type="compositionally biased region" description="Polar residues" evidence="1">
    <location>
        <begin position="82"/>
        <end position="91"/>
    </location>
</feature>
<feature type="region of interest" description="Disordered" evidence="1">
    <location>
        <begin position="53"/>
        <end position="91"/>
    </location>
</feature>
<dbReference type="Proteomes" id="UP001458880">
    <property type="component" value="Unassembled WGS sequence"/>
</dbReference>
<dbReference type="AlphaFoldDB" id="A0AAW1JKY8"/>
<name>A0AAW1JKY8_POPJA</name>
<proteinExistence type="predicted"/>
<sequence length="91" mass="10514">MQHRIFAYDTFAKNGESVITTFQYPPQWRGSKPQYNPEMGADVEDNREYCKEQAARPCKNSENAQKHRRNERGNEQEPKSICTATCTRVGS</sequence>
<evidence type="ECO:0000313" key="3">
    <source>
        <dbReference type="Proteomes" id="UP001458880"/>
    </source>
</evidence>
<reference evidence="2 3" key="1">
    <citation type="journal article" date="2024" name="BMC Genomics">
        <title>De novo assembly and annotation of Popillia japonica's genome with initial clues to its potential as an invasive pest.</title>
        <authorList>
            <person name="Cucini C."/>
            <person name="Boschi S."/>
            <person name="Funari R."/>
            <person name="Cardaioli E."/>
            <person name="Iannotti N."/>
            <person name="Marturano G."/>
            <person name="Paoli F."/>
            <person name="Bruttini M."/>
            <person name="Carapelli A."/>
            <person name="Frati F."/>
            <person name="Nardi F."/>
        </authorList>
    </citation>
    <scope>NUCLEOTIDE SEQUENCE [LARGE SCALE GENOMIC DNA]</scope>
    <source>
        <strain evidence="2">DMR45628</strain>
    </source>
</reference>
<evidence type="ECO:0000256" key="1">
    <source>
        <dbReference type="SAM" id="MobiDB-lite"/>
    </source>
</evidence>